<evidence type="ECO:0000313" key="4">
    <source>
        <dbReference type="Proteomes" id="UP001501116"/>
    </source>
</evidence>
<dbReference type="Proteomes" id="UP001501116">
    <property type="component" value="Unassembled WGS sequence"/>
</dbReference>
<dbReference type="PANTHER" id="PTHR30437">
    <property type="entry name" value="TRANSCRIPTION ELONGATION FACTOR GREA"/>
    <property type="match status" value="1"/>
</dbReference>
<feature type="domain" description="Transcription elongation factor GreA/GreB C-terminal" evidence="2">
    <location>
        <begin position="114"/>
        <end position="176"/>
    </location>
</feature>
<sequence>MRKPNNPYRYGFKGALRITRASVARPRTSSDTRGMGSRLSAQARRELEEELTRLRAQRASNASPQDERGMAGDSADQADVLERSEHLAWLDRRITEISELLTYGPADNGFFPDGTTVKLKYEDGSEETLRLMTVAGEDGELTADSPLGKALQGRAKGDKISYQTPGGTLTATVLALDPPD</sequence>
<organism evidence="3 4">
    <name type="scientific">Amycolatopsis minnesotensis</name>
    <dbReference type="NCBI Taxonomy" id="337894"/>
    <lineage>
        <taxon>Bacteria</taxon>
        <taxon>Bacillati</taxon>
        <taxon>Actinomycetota</taxon>
        <taxon>Actinomycetes</taxon>
        <taxon>Pseudonocardiales</taxon>
        <taxon>Pseudonocardiaceae</taxon>
        <taxon>Amycolatopsis</taxon>
    </lineage>
</organism>
<name>A0ABN2Q5B7_9PSEU</name>
<dbReference type="Gene3D" id="3.10.50.30">
    <property type="entry name" value="Transcription elongation factor, GreA/GreB, C-terminal domain"/>
    <property type="match status" value="1"/>
</dbReference>
<feature type="compositionally biased region" description="Basic and acidic residues" evidence="1">
    <location>
        <begin position="43"/>
        <end position="53"/>
    </location>
</feature>
<comment type="caution">
    <text evidence="3">The sequence shown here is derived from an EMBL/GenBank/DDBJ whole genome shotgun (WGS) entry which is preliminary data.</text>
</comment>
<accession>A0ABN2Q5B7</accession>
<keyword evidence="4" id="KW-1185">Reference proteome</keyword>
<dbReference type="Pfam" id="PF01272">
    <property type="entry name" value="GreA_GreB"/>
    <property type="match status" value="1"/>
</dbReference>
<evidence type="ECO:0000313" key="3">
    <source>
        <dbReference type="EMBL" id="GAA1942321.1"/>
    </source>
</evidence>
<feature type="region of interest" description="Disordered" evidence="1">
    <location>
        <begin position="21"/>
        <end position="75"/>
    </location>
</feature>
<dbReference type="PANTHER" id="PTHR30437:SF4">
    <property type="entry name" value="TRANSCRIPTION ELONGATION FACTOR GREA"/>
    <property type="match status" value="1"/>
</dbReference>
<proteinExistence type="predicted"/>
<dbReference type="EMBL" id="BAAANN010000002">
    <property type="protein sequence ID" value="GAA1942321.1"/>
    <property type="molecule type" value="Genomic_DNA"/>
</dbReference>
<dbReference type="InterPro" id="IPR036953">
    <property type="entry name" value="GreA/GreB_C_sf"/>
</dbReference>
<reference evidence="3 4" key="1">
    <citation type="journal article" date="2019" name="Int. J. Syst. Evol. Microbiol.">
        <title>The Global Catalogue of Microorganisms (GCM) 10K type strain sequencing project: providing services to taxonomists for standard genome sequencing and annotation.</title>
        <authorList>
            <consortium name="The Broad Institute Genomics Platform"/>
            <consortium name="The Broad Institute Genome Sequencing Center for Infectious Disease"/>
            <person name="Wu L."/>
            <person name="Ma J."/>
        </authorList>
    </citation>
    <scope>NUCLEOTIDE SEQUENCE [LARGE SCALE GENOMIC DNA]</scope>
    <source>
        <strain evidence="3 4">JCM 14545</strain>
    </source>
</reference>
<protein>
    <recommendedName>
        <fullName evidence="2">Transcription elongation factor GreA/GreB C-terminal domain-containing protein</fullName>
    </recommendedName>
</protein>
<evidence type="ECO:0000259" key="2">
    <source>
        <dbReference type="Pfam" id="PF01272"/>
    </source>
</evidence>
<dbReference type="SUPFAM" id="SSF54534">
    <property type="entry name" value="FKBP-like"/>
    <property type="match status" value="1"/>
</dbReference>
<dbReference type="InterPro" id="IPR023459">
    <property type="entry name" value="Tscrpt_elong_fac_GreA/B_fam"/>
</dbReference>
<evidence type="ECO:0000256" key="1">
    <source>
        <dbReference type="SAM" id="MobiDB-lite"/>
    </source>
</evidence>
<dbReference type="InterPro" id="IPR001437">
    <property type="entry name" value="Tscrpt_elong_fac_GreA/B_C"/>
</dbReference>
<dbReference type="NCBIfam" id="NF004548">
    <property type="entry name" value="PRK05892.1"/>
    <property type="match status" value="1"/>
</dbReference>
<gene>
    <name evidence="3" type="ORF">GCM10009754_07150</name>
</gene>